<keyword evidence="3 9" id="KW-0418">Kinase</keyword>
<comment type="caution">
    <text evidence="9">The sequence shown here is derived from an EMBL/GenBank/DDBJ whole genome shotgun (WGS) entry which is preliminary data.</text>
</comment>
<dbReference type="RefSeq" id="WP_235051655.1">
    <property type="nucleotide sequence ID" value="NZ_JAKFHA010000004.1"/>
</dbReference>
<dbReference type="SMART" id="SM00220">
    <property type="entry name" value="S_TKc"/>
    <property type="match status" value="1"/>
</dbReference>
<dbReference type="InterPro" id="IPR011009">
    <property type="entry name" value="Kinase-like_dom_sf"/>
</dbReference>
<accession>A0AA41TZP2</accession>
<dbReference type="PANTHER" id="PTHR43289:SF34">
    <property type="entry name" value="SERINE_THREONINE-PROTEIN KINASE YBDM-RELATED"/>
    <property type="match status" value="1"/>
</dbReference>
<dbReference type="GO" id="GO:0004674">
    <property type="term" value="F:protein serine/threonine kinase activity"/>
    <property type="evidence" value="ECO:0007669"/>
    <property type="project" value="TreeGrafter"/>
</dbReference>
<organism evidence="9 10">
    <name type="scientific">Yinghuangia soli</name>
    <dbReference type="NCBI Taxonomy" id="2908204"/>
    <lineage>
        <taxon>Bacteria</taxon>
        <taxon>Bacillati</taxon>
        <taxon>Actinomycetota</taxon>
        <taxon>Actinomycetes</taxon>
        <taxon>Kitasatosporales</taxon>
        <taxon>Streptomycetaceae</taxon>
        <taxon>Yinghuangia</taxon>
    </lineage>
</organism>
<evidence type="ECO:0000256" key="7">
    <source>
        <dbReference type="SAM" id="Phobius"/>
    </source>
</evidence>
<evidence type="ECO:0000256" key="6">
    <source>
        <dbReference type="SAM" id="MobiDB-lite"/>
    </source>
</evidence>
<dbReference type="PROSITE" id="PS00107">
    <property type="entry name" value="PROTEIN_KINASE_ATP"/>
    <property type="match status" value="1"/>
</dbReference>
<evidence type="ECO:0000256" key="3">
    <source>
        <dbReference type="ARBA" id="ARBA00022777"/>
    </source>
</evidence>
<feature type="compositionally biased region" description="Low complexity" evidence="6">
    <location>
        <begin position="357"/>
        <end position="385"/>
    </location>
</feature>
<dbReference type="PANTHER" id="PTHR43289">
    <property type="entry name" value="MITOGEN-ACTIVATED PROTEIN KINASE KINASE KINASE 20-RELATED"/>
    <property type="match status" value="1"/>
</dbReference>
<sequence length="572" mass="58200">MTMVRLRRQDPRVVGSYRLLRRLGAGGMGVVYLGTDRHGQKVALKLIRPELANNPEFRSRFAREVAAAARVRGNRTAPLVDADPEAARPWLATAYVPGPSLQRRVGERGPLGCVELARVGSAVADGLVSVHAAGVVHRDVKPSNILLSPDGPQIIDFGIAYSEGAGTLTHTGTAVGSPGFLAPEQVRGQPVTPATDVFALGVTLAYAGRGSSPFGSGPVDALLYRVVHEEPDLDGVPGPAVPLISACLSKDPLMRPKAEEVRDRLAVLARRQAGEPDAGPRSGPQRIASSSGRDARSPSGSQRVGTAKPGSTSAPAPDAKPDAVHPPRPGGAADSPNGRTGGGGSASGPDTGRNRAARNGAAGRPSAGPGPRSRGGSTSGARPSAQQRRRRILVHQAIVFVIVTAVVALAIAAFQGGDSGKPAGSPKPVVSEGVGALAPAASAPAADWANRTYADPTAGGASLTLIGGSATVGADRVDLSETVPATFAGEPAVVVVLTRTPGAGGPVTQFVELFRFDGGVPVPLGVKAVQGDPAMTAAKWSVEPGAILRTATVPGQPDVVTRYAVRPDGTLS</sequence>
<evidence type="ECO:0000259" key="8">
    <source>
        <dbReference type="PROSITE" id="PS50011"/>
    </source>
</evidence>
<evidence type="ECO:0000256" key="5">
    <source>
        <dbReference type="PROSITE-ProRule" id="PRU10141"/>
    </source>
</evidence>
<protein>
    <submittedName>
        <fullName evidence="9">Protein kinase</fullName>
    </submittedName>
</protein>
<dbReference type="SUPFAM" id="SSF56112">
    <property type="entry name" value="Protein kinase-like (PK-like)"/>
    <property type="match status" value="1"/>
</dbReference>
<dbReference type="GO" id="GO:0005524">
    <property type="term" value="F:ATP binding"/>
    <property type="evidence" value="ECO:0007669"/>
    <property type="project" value="UniProtKB-UniRule"/>
</dbReference>
<keyword evidence="10" id="KW-1185">Reference proteome</keyword>
<feature type="domain" description="Protein kinase" evidence="8">
    <location>
        <begin position="17"/>
        <end position="268"/>
    </location>
</feature>
<keyword evidence="1" id="KW-0808">Transferase</keyword>
<evidence type="ECO:0000313" key="9">
    <source>
        <dbReference type="EMBL" id="MCF2527505.1"/>
    </source>
</evidence>
<keyword evidence="2 5" id="KW-0547">Nucleotide-binding</keyword>
<evidence type="ECO:0000256" key="1">
    <source>
        <dbReference type="ARBA" id="ARBA00022679"/>
    </source>
</evidence>
<dbReference type="Proteomes" id="UP001165378">
    <property type="component" value="Unassembled WGS sequence"/>
</dbReference>
<gene>
    <name evidence="9" type="ORF">LZ495_09805</name>
</gene>
<dbReference type="InterPro" id="IPR008271">
    <property type="entry name" value="Ser/Thr_kinase_AS"/>
</dbReference>
<reference evidence="9" key="1">
    <citation type="submission" date="2022-01" db="EMBL/GenBank/DDBJ databases">
        <title>Genome-Based Taxonomic Classification of the Phylum Actinobacteria.</title>
        <authorList>
            <person name="Gao Y."/>
        </authorList>
    </citation>
    <scope>NUCLEOTIDE SEQUENCE</scope>
    <source>
        <strain evidence="9">KLBMP 8922</strain>
    </source>
</reference>
<feature type="transmembrane region" description="Helical" evidence="7">
    <location>
        <begin position="392"/>
        <end position="414"/>
    </location>
</feature>
<dbReference type="AlphaFoldDB" id="A0AA41TZP2"/>
<dbReference type="CDD" id="cd14014">
    <property type="entry name" value="STKc_PknB_like"/>
    <property type="match status" value="1"/>
</dbReference>
<feature type="binding site" evidence="5">
    <location>
        <position position="45"/>
    </location>
    <ligand>
        <name>ATP</name>
        <dbReference type="ChEBI" id="CHEBI:30616"/>
    </ligand>
</feature>
<dbReference type="EMBL" id="JAKFHA010000004">
    <property type="protein sequence ID" value="MCF2527505.1"/>
    <property type="molecule type" value="Genomic_DNA"/>
</dbReference>
<name>A0AA41TZP2_9ACTN</name>
<evidence type="ECO:0000313" key="10">
    <source>
        <dbReference type="Proteomes" id="UP001165378"/>
    </source>
</evidence>
<keyword evidence="7" id="KW-0812">Transmembrane</keyword>
<evidence type="ECO:0000256" key="2">
    <source>
        <dbReference type="ARBA" id="ARBA00022741"/>
    </source>
</evidence>
<dbReference type="Gene3D" id="3.30.200.20">
    <property type="entry name" value="Phosphorylase Kinase, domain 1"/>
    <property type="match status" value="1"/>
</dbReference>
<feature type="region of interest" description="Disordered" evidence="6">
    <location>
        <begin position="271"/>
        <end position="388"/>
    </location>
</feature>
<feature type="compositionally biased region" description="Polar residues" evidence="6">
    <location>
        <begin position="287"/>
        <end position="314"/>
    </location>
</feature>
<evidence type="ECO:0000256" key="4">
    <source>
        <dbReference type="ARBA" id="ARBA00022840"/>
    </source>
</evidence>
<dbReference type="InterPro" id="IPR000719">
    <property type="entry name" value="Prot_kinase_dom"/>
</dbReference>
<proteinExistence type="predicted"/>
<keyword evidence="4 5" id="KW-0067">ATP-binding</keyword>
<dbReference type="Pfam" id="PF00069">
    <property type="entry name" value="Pkinase"/>
    <property type="match status" value="1"/>
</dbReference>
<dbReference type="PROSITE" id="PS50011">
    <property type="entry name" value="PROTEIN_KINASE_DOM"/>
    <property type="match status" value="1"/>
</dbReference>
<dbReference type="PROSITE" id="PS00108">
    <property type="entry name" value="PROTEIN_KINASE_ST"/>
    <property type="match status" value="1"/>
</dbReference>
<dbReference type="Gene3D" id="1.10.510.10">
    <property type="entry name" value="Transferase(Phosphotransferase) domain 1"/>
    <property type="match status" value="1"/>
</dbReference>
<keyword evidence="7" id="KW-0472">Membrane</keyword>
<keyword evidence="7" id="KW-1133">Transmembrane helix</keyword>
<dbReference type="InterPro" id="IPR017441">
    <property type="entry name" value="Protein_kinase_ATP_BS"/>
</dbReference>